<dbReference type="EMBL" id="RJVI01000001">
    <property type="protein sequence ID" value="ROR34933.1"/>
    <property type="molecule type" value="Genomic_DNA"/>
</dbReference>
<dbReference type="InterPro" id="IPR052570">
    <property type="entry name" value="FliJ"/>
</dbReference>
<name>A0A3N1Y7Z2_9GAMM</name>
<keyword evidence="7" id="KW-1005">Bacterial flagellum biogenesis</keyword>
<keyword evidence="10" id="KW-1006">Bacterial flagellum protein export</keyword>
<evidence type="ECO:0000256" key="5">
    <source>
        <dbReference type="ARBA" id="ARBA00022475"/>
    </source>
</evidence>
<dbReference type="Gene3D" id="1.10.287.1700">
    <property type="match status" value="1"/>
</dbReference>
<keyword evidence="11" id="KW-0175">Coiled coil</keyword>
<evidence type="ECO:0000256" key="1">
    <source>
        <dbReference type="ARBA" id="ARBA00004413"/>
    </source>
</evidence>
<feature type="compositionally biased region" description="Basic and acidic residues" evidence="12">
    <location>
        <begin position="122"/>
        <end position="137"/>
    </location>
</feature>
<evidence type="ECO:0000256" key="3">
    <source>
        <dbReference type="ARBA" id="ARBA00020392"/>
    </source>
</evidence>
<evidence type="ECO:0000256" key="12">
    <source>
        <dbReference type="SAM" id="MobiDB-lite"/>
    </source>
</evidence>
<evidence type="ECO:0000256" key="4">
    <source>
        <dbReference type="ARBA" id="ARBA00022448"/>
    </source>
</evidence>
<dbReference type="PANTHER" id="PTHR38786:SF1">
    <property type="entry name" value="FLAGELLAR FLIJ PROTEIN"/>
    <property type="match status" value="1"/>
</dbReference>
<comment type="similarity">
    <text evidence="2">Belongs to the FliJ family.</text>
</comment>
<evidence type="ECO:0000313" key="14">
    <source>
        <dbReference type="Proteomes" id="UP000276634"/>
    </source>
</evidence>
<feature type="coiled-coil region" evidence="11">
    <location>
        <begin position="72"/>
        <end position="99"/>
    </location>
</feature>
<dbReference type="Pfam" id="PF02050">
    <property type="entry name" value="FliJ"/>
    <property type="match status" value="1"/>
</dbReference>
<feature type="region of interest" description="Disordered" evidence="12">
    <location>
        <begin position="122"/>
        <end position="144"/>
    </location>
</feature>
<sequence length="144" mass="16852">MAGRARRMEPVARVMHEREREAARRLGEAQARLRARLAERERLEGYRAEYARSLQGAAAVSGARLRDYRVFLERINRALGELERAVEQARAEVEACRRHWLEAQRRSRSVGLAVERLQGLERREEARREQRESDGHAARRLRRG</sequence>
<dbReference type="GO" id="GO:0071973">
    <property type="term" value="P:bacterial-type flagellum-dependent cell motility"/>
    <property type="evidence" value="ECO:0007669"/>
    <property type="project" value="InterPro"/>
</dbReference>
<keyword evidence="6" id="KW-0145">Chemotaxis</keyword>
<dbReference type="GO" id="GO:0006935">
    <property type="term" value="P:chemotaxis"/>
    <property type="evidence" value="ECO:0007669"/>
    <property type="project" value="UniProtKB-KW"/>
</dbReference>
<dbReference type="PANTHER" id="PTHR38786">
    <property type="entry name" value="FLAGELLAR FLIJ PROTEIN"/>
    <property type="match status" value="1"/>
</dbReference>
<dbReference type="GO" id="GO:0015031">
    <property type="term" value="P:protein transport"/>
    <property type="evidence" value="ECO:0007669"/>
    <property type="project" value="UniProtKB-KW"/>
</dbReference>
<dbReference type="InterPro" id="IPR053716">
    <property type="entry name" value="Flag_assembly_chemotaxis_eff"/>
</dbReference>
<keyword evidence="14" id="KW-1185">Reference proteome</keyword>
<evidence type="ECO:0000256" key="6">
    <source>
        <dbReference type="ARBA" id="ARBA00022500"/>
    </source>
</evidence>
<evidence type="ECO:0000256" key="9">
    <source>
        <dbReference type="ARBA" id="ARBA00023136"/>
    </source>
</evidence>
<comment type="subcellular location">
    <subcellularLocation>
        <location evidence="1">Cell membrane</location>
        <topology evidence="1">Peripheral membrane protein</topology>
        <orientation evidence="1">Cytoplasmic side</orientation>
    </subcellularLocation>
</comment>
<evidence type="ECO:0000256" key="7">
    <source>
        <dbReference type="ARBA" id="ARBA00022795"/>
    </source>
</evidence>
<keyword evidence="13" id="KW-0966">Cell projection</keyword>
<dbReference type="AlphaFoldDB" id="A0A3N1Y7Z2"/>
<keyword evidence="9" id="KW-0472">Membrane</keyword>
<keyword evidence="4" id="KW-0813">Transport</keyword>
<accession>A0A3N1Y7Z2</accession>
<dbReference type="InterPro" id="IPR012823">
    <property type="entry name" value="Flagell_FliJ"/>
</dbReference>
<keyword evidence="13" id="KW-0282">Flagellum</keyword>
<dbReference type="GO" id="GO:0005886">
    <property type="term" value="C:plasma membrane"/>
    <property type="evidence" value="ECO:0007669"/>
    <property type="project" value="UniProtKB-SubCell"/>
</dbReference>
<evidence type="ECO:0000256" key="10">
    <source>
        <dbReference type="ARBA" id="ARBA00023225"/>
    </source>
</evidence>
<gene>
    <name evidence="13" type="ORF">EDC57_0844</name>
</gene>
<organism evidence="13 14">
    <name type="scientific">Inmirania thermothiophila</name>
    <dbReference type="NCBI Taxonomy" id="1750597"/>
    <lineage>
        <taxon>Bacteria</taxon>
        <taxon>Pseudomonadati</taxon>
        <taxon>Pseudomonadota</taxon>
        <taxon>Gammaproteobacteria</taxon>
        <taxon>Chromatiales</taxon>
        <taxon>Ectothiorhodospiraceae</taxon>
        <taxon>Inmirania</taxon>
    </lineage>
</organism>
<keyword evidence="13" id="KW-0969">Cilium</keyword>
<protein>
    <recommendedName>
        <fullName evidence="3">Flagellar FliJ protein</fullName>
    </recommendedName>
</protein>
<dbReference type="NCBIfam" id="TIGR02473">
    <property type="entry name" value="flagell_FliJ"/>
    <property type="match status" value="1"/>
</dbReference>
<evidence type="ECO:0000256" key="11">
    <source>
        <dbReference type="SAM" id="Coils"/>
    </source>
</evidence>
<evidence type="ECO:0000256" key="2">
    <source>
        <dbReference type="ARBA" id="ARBA00010004"/>
    </source>
</evidence>
<dbReference type="GO" id="GO:0044781">
    <property type="term" value="P:bacterial-type flagellum organization"/>
    <property type="evidence" value="ECO:0007669"/>
    <property type="project" value="UniProtKB-KW"/>
</dbReference>
<dbReference type="Proteomes" id="UP000276634">
    <property type="component" value="Unassembled WGS sequence"/>
</dbReference>
<keyword evidence="5" id="KW-1003">Cell membrane</keyword>
<evidence type="ECO:0000256" key="8">
    <source>
        <dbReference type="ARBA" id="ARBA00022927"/>
    </source>
</evidence>
<dbReference type="GO" id="GO:0009288">
    <property type="term" value="C:bacterial-type flagellum"/>
    <property type="evidence" value="ECO:0007669"/>
    <property type="project" value="InterPro"/>
</dbReference>
<comment type="caution">
    <text evidence="13">The sequence shown here is derived from an EMBL/GenBank/DDBJ whole genome shotgun (WGS) entry which is preliminary data.</text>
</comment>
<evidence type="ECO:0000313" key="13">
    <source>
        <dbReference type="EMBL" id="ROR34933.1"/>
    </source>
</evidence>
<proteinExistence type="inferred from homology"/>
<reference evidence="13 14" key="1">
    <citation type="submission" date="2018-11" db="EMBL/GenBank/DDBJ databases">
        <title>Genomic Encyclopedia of Type Strains, Phase IV (KMG-IV): sequencing the most valuable type-strain genomes for metagenomic binning, comparative biology and taxonomic classification.</title>
        <authorList>
            <person name="Goeker M."/>
        </authorList>
    </citation>
    <scope>NUCLEOTIDE SEQUENCE [LARGE SCALE GENOMIC DNA]</scope>
    <source>
        <strain evidence="13 14">DSM 100275</strain>
    </source>
</reference>
<keyword evidence="8" id="KW-0653">Protein transport</keyword>